<feature type="chain" id="PRO_5042483195" description="DUF2202 domain-containing protein" evidence="1">
    <location>
        <begin position="18"/>
        <end position="226"/>
    </location>
</feature>
<dbReference type="InterPro" id="IPR012347">
    <property type="entry name" value="Ferritin-like"/>
</dbReference>
<dbReference type="EMBL" id="ABCJ01000004">
    <property type="protein sequence ID" value="EDM23597.1"/>
    <property type="molecule type" value="Genomic_DNA"/>
</dbReference>
<dbReference type="RefSeq" id="WP_007474477.1">
    <property type="nucleotide sequence ID" value="NZ_ABCJ01000004.1"/>
</dbReference>
<gene>
    <name evidence="3" type="ORF">CMTB2_04912</name>
</gene>
<name>A0AAI9F1D8_9BACT</name>
<feature type="signal peptide" evidence="1">
    <location>
        <begin position="1"/>
        <end position="17"/>
    </location>
</feature>
<proteinExistence type="predicted"/>
<evidence type="ECO:0000259" key="2">
    <source>
        <dbReference type="Pfam" id="PF09968"/>
    </source>
</evidence>
<feature type="domain" description="DUF2202" evidence="2">
    <location>
        <begin position="42"/>
        <end position="201"/>
    </location>
</feature>
<evidence type="ECO:0000313" key="3">
    <source>
        <dbReference type="EMBL" id="EDM23597.1"/>
    </source>
</evidence>
<dbReference type="CDD" id="cd01048">
    <property type="entry name" value="Ferritin_like_AB2"/>
    <property type="match status" value="1"/>
</dbReference>
<accession>A0AAI9F1D8</accession>
<evidence type="ECO:0000256" key="1">
    <source>
        <dbReference type="SAM" id="SignalP"/>
    </source>
</evidence>
<dbReference type="Pfam" id="PF09968">
    <property type="entry name" value="DUF2202"/>
    <property type="match status" value="1"/>
</dbReference>
<comment type="caution">
    <text evidence="3">The sequence shown here is derived from an EMBL/GenBank/DDBJ whole genome shotgun (WGS) entry which is preliminary data.</text>
</comment>
<evidence type="ECO:0000313" key="4">
    <source>
        <dbReference type="Proteomes" id="UP000003288"/>
    </source>
</evidence>
<dbReference type="Proteomes" id="UP000003288">
    <property type="component" value="Unassembled WGS sequence"/>
</dbReference>
<organism evidence="3 4">
    <name type="scientific">Caminibacter mediatlanticus TB-2</name>
    <dbReference type="NCBI Taxonomy" id="391592"/>
    <lineage>
        <taxon>Bacteria</taxon>
        <taxon>Pseudomonadati</taxon>
        <taxon>Campylobacterota</taxon>
        <taxon>Epsilonproteobacteria</taxon>
        <taxon>Nautiliales</taxon>
        <taxon>Nautiliaceae</taxon>
        <taxon>Caminibacter</taxon>
    </lineage>
</organism>
<protein>
    <recommendedName>
        <fullName evidence="2">DUF2202 domain-containing protein</fullName>
    </recommendedName>
</protein>
<dbReference type="SUPFAM" id="SSF47240">
    <property type="entry name" value="Ferritin-like"/>
    <property type="match status" value="1"/>
</dbReference>
<sequence>MKRLILASLIGISSLFAVNSNFKSNMEKFVYNMPKQSLSNQEIKDLLHMREEEKLARDVYLTLYQKWGLPVFRNIAKSERWHMQMVKFLLDKYGINDPVKSDKVGVFTNPHLQSLYNELVAKGSKSITDALKVGATIEDLDIYDLDEAMKRSDNNDIDFVYSRLRWGSTNHMRAFVRFLNRYGETYTPKYISQAEFEAILNRNSKVNRNNFKRFNNQLPPCLRYTK</sequence>
<dbReference type="AlphaFoldDB" id="A0AAI9F1D8"/>
<reference evidence="3 4" key="1">
    <citation type="journal article" date="2011" name="Stand. Genomic Sci.">
        <title>Draft genome sequence of Caminibacter mediatlanticus strain TB-2, an epsilonproteobacterium isolated from a deep-sea hydrothermal vent.</title>
        <authorList>
            <person name="Giovannelli D."/>
            <person name="Ferriera S."/>
            <person name="Johnson J."/>
            <person name="Kravitz S."/>
            <person name="Perez-Rodriguez I."/>
            <person name="Ricci J."/>
            <person name="O'Brien C."/>
            <person name="Voordeckers J.W."/>
            <person name="Bini E."/>
            <person name="Vetriani C."/>
        </authorList>
    </citation>
    <scope>NUCLEOTIDE SEQUENCE [LARGE SCALE GENOMIC DNA]</scope>
    <source>
        <strain evidence="3 4">TB-2</strain>
    </source>
</reference>
<dbReference type="InterPro" id="IPR019243">
    <property type="entry name" value="DUF2202"/>
</dbReference>
<dbReference type="InterPro" id="IPR009078">
    <property type="entry name" value="Ferritin-like_SF"/>
</dbReference>
<keyword evidence="1" id="KW-0732">Signal</keyword>
<dbReference type="Gene3D" id="1.20.1260.10">
    <property type="match status" value="1"/>
</dbReference>